<protein>
    <submittedName>
        <fullName evidence="2">Uncharacterized protein</fullName>
    </submittedName>
</protein>
<gene>
    <name evidence="2" type="ORF">ENS56_11160</name>
</gene>
<proteinExistence type="predicted"/>
<reference evidence="2" key="1">
    <citation type="journal article" date="2020" name="mSystems">
        <title>Genome- and Community-Level Interaction Insights into Carbon Utilization and Element Cycling Functions of Hydrothermarchaeota in Hydrothermal Sediment.</title>
        <authorList>
            <person name="Zhou Z."/>
            <person name="Liu Y."/>
            <person name="Xu W."/>
            <person name="Pan J."/>
            <person name="Luo Z.H."/>
            <person name="Li M."/>
        </authorList>
    </citation>
    <scope>NUCLEOTIDE SEQUENCE [LARGE SCALE GENOMIC DNA]</scope>
    <source>
        <strain evidence="2">SpSt-500</strain>
    </source>
</reference>
<organism evidence="2">
    <name type="scientific">Ignavibacterium album</name>
    <dbReference type="NCBI Taxonomy" id="591197"/>
    <lineage>
        <taxon>Bacteria</taxon>
        <taxon>Pseudomonadati</taxon>
        <taxon>Ignavibacteriota</taxon>
        <taxon>Ignavibacteria</taxon>
        <taxon>Ignavibacteriales</taxon>
        <taxon>Ignavibacteriaceae</taxon>
        <taxon>Ignavibacterium</taxon>
    </lineage>
</organism>
<name>A0A832DJI3_9BACT</name>
<sequence>MKKLLLFFVLLLVTTNLYSQNQVISRLKQPPPNRFGISDLWSIDLNNITRKEIKGYIIGTLSEEKDGLIIEARTKLFTIKAGNNTYTQKDFPNADVSYYNNRYKEILLRTGGAPDGDYTICITVYNEADEVIGLENCIYHSVRQLSNITLISPDDNSSLPQEELVFSWLPLPTAKEYSIKIVELIGKQSPVVAMRDNRPFFQKDGIKVPNFQYPMSERKLNENKTYAWQVYLKENPEATASEIWTFTISKSNQKFAGGDTTTDTTGQTLKQSPASTTNCNNNLPNITITNLTPDNKAAEDYVDNYIKVGHFKMKVLQASGNSSNLTGKGSIVVPWLKTPIAVEFDKIKINSDTVMYNGNVFTEKDQTPEQWPYQWGINVVGNFNWSTSQVKKLDNWLHNTVSGWPVVNKLVKDFDLNQMVQNYTNNPLKLPLGFNNIKGYTIAISEMKFEPTTAKLNCLAIFPVDDDTLAFKASDIAFSPQGPSTSAGELALIEDVTITGNIPNGDTYEIVIKKKPSGGKQVAGQPKGTFINWDCTGFNTLNIDLDFLFPRSWLKPVPDNGQKVKSSVVTTIEHWDDLIVQTSLNRCSIVGTSGVEMEVSNMWFDNSITMNPDSLAFPANYPSNATQGPDFKGFFLKNGKIFLPNNFMSSTNQPLEISLNNLIINKQGITGAISANNLLTFPNVKISSMSASVDSVKLILLCSSITEAYVRGKIVLPISETNTQNALLYKINLMNTNSLQVSLQPQNPIQAKLFGNASLTLNNTSTFDMWLSSNPKFLVNLNGQFNIANLDLLNIKRVNIQTSFQNLKLDYDESRSQQVGKLQINAGQWSFASPQKSIANIPITIKNIKYEKLTAQGNEVLRGSLSFKVEVNLNEKFAGSSALSVVGSVSKNNNGIFVPNLNSVYVDTINLNVNLSAVKIKGQIAFFNENTNPMYGNGFGGNISATFNSIQMNLTSSFKVGSTKHNNGNNYYRYWYVEARAILPKQSGIVFLPGAAFYGFGAAAWQRINVSNLTMPTPSEVQSATNVSTTPTSGATFTPNNSIGFGFKVMAVMGTYPEPKTFNLDAALSAQFSNSGGLNKISFVTNFWAKADLLKRNDAPIYGDVTIEYTPPDKLFLMNANTFIKYPKNNPIVRSDGIGNPNDKVNLTLMINGKTNKWYFLAGTPNQTNKVKILGVTSWEYLMFGNDIGQFVKTGFQPQTLSGLATVGLYPSAPTTQIPTLAGTGRGFSFGAGVFFNVDKSLGMGWLSGFVGGRTPYLKYGGGGGFEINLSLLQYNGCNNNTIGFNNWYAQGSAAAWLYGYAKVELERKNKKPCLICCKGKGDPDPCVANLASIKVGFWTYAGFPNPSWVEGQASVHVNVFGLNWSGNVDINWGSKCSNIQQTSYTQTFTQEYATDKIGDLILSVDPQTNDVINPGKKINVFVAYNENPFEVPELQSNGTIQTKTFKVTYSAELIKYVTVGSGNQLLDNQIQQNLTRSSQLNSMNAYEYWIPRGSNQYVSNVFRNLDDNSKYSFKVRADLWKFNTTTNNWEKAKDKFGNDIYEIKTVIFNTDILLSSQNILNLPNPNN</sequence>
<dbReference type="EMBL" id="DSVI01000018">
    <property type="protein sequence ID" value="HGT48587.1"/>
    <property type="molecule type" value="Genomic_DNA"/>
</dbReference>
<evidence type="ECO:0000256" key="1">
    <source>
        <dbReference type="SAM" id="MobiDB-lite"/>
    </source>
</evidence>
<accession>A0A832DJI3</accession>
<comment type="caution">
    <text evidence="2">The sequence shown here is derived from an EMBL/GenBank/DDBJ whole genome shotgun (WGS) entry which is preliminary data.</text>
</comment>
<evidence type="ECO:0000313" key="2">
    <source>
        <dbReference type="EMBL" id="HGT48587.1"/>
    </source>
</evidence>
<feature type="compositionally biased region" description="Low complexity" evidence="1">
    <location>
        <begin position="257"/>
        <end position="268"/>
    </location>
</feature>
<feature type="region of interest" description="Disordered" evidence="1">
    <location>
        <begin position="257"/>
        <end position="278"/>
    </location>
</feature>